<evidence type="ECO:0000259" key="4">
    <source>
        <dbReference type="Pfam" id="PF00884"/>
    </source>
</evidence>
<evidence type="ECO:0000256" key="1">
    <source>
        <dbReference type="ARBA" id="ARBA00008779"/>
    </source>
</evidence>
<proteinExistence type="inferred from homology"/>
<evidence type="ECO:0000313" key="6">
    <source>
        <dbReference type="Proteomes" id="UP001247805"/>
    </source>
</evidence>
<dbReference type="PANTHER" id="PTHR42693">
    <property type="entry name" value="ARYLSULFATASE FAMILY MEMBER"/>
    <property type="match status" value="1"/>
</dbReference>
<dbReference type="Pfam" id="PF00884">
    <property type="entry name" value="Sulfatase"/>
    <property type="match status" value="1"/>
</dbReference>
<evidence type="ECO:0000256" key="2">
    <source>
        <dbReference type="ARBA" id="ARBA00022801"/>
    </source>
</evidence>
<gene>
    <name evidence="5" type="ORF">RS130_13315</name>
</gene>
<feature type="domain" description="Sulfatase N-terminal" evidence="4">
    <location>
        <begin position="27"/>
        <end position="138"/>
    </location>
</feature>
<dbReference type="InterPro" id="IPR000917">
    <property type="entry name" value="Sulfatase_N"/>
</dbReference>
<dbReference type="Proteomes" id="UP001247805">
    <property type="component" value="Unassembled WGS sequence"/>
</dbReference>
<keyword evidence="3" id="KW-0732">Signal</keyword>
<dbReference type="InterPro" id="IPR017850">
    <property type="entry name" value="Alkaline_phosphatase_core_sf"/>
</dbReference>
<name>A0ABU3SXM4_9ALTE</name>
<feature type="signal peptide" evidence="3">
    <location>
        <begin position="1"/>
        <end position="20"/>
    </location>
</feature>
<feature type="chain" id="PRO_5046786128" evidence="3">
    <location>
        <begin position="21"/>
        <end position="249"/>
    </location>
</feature>
<reference evidence="5 6" key="1">
    <citation type="submission" date="2023-10" db="EMBL/GenBank/DDBJ databases">
        <title>Glaciecola aquimarina strain GGW-M5 nov., isolated from a coastal seawater.</title>
        <authorList>
            <person name="Bayburt H."/>
            <person name="Kim J.M."/>
            <person name="Choi B.J."/>
            <person name="Jeon C.O."/>
        </authorList>
    </citation>
    <scope>NUCLEOTIDE SEQUENCE [LARGE SCALE GENOMIC DNA]</scope>
    <source>
        <strain evidence="5 6">KCTC 32108</strain>
    </source>
</reference>
<evidence type="ECO:0000313" key="5">
    <source>
        <dbReference type="EMBL" id="MDU0354766.1"/>
    </source>
</evidence>
<comment type="similarity">
    <text evidence="1">Belongs to the sulfatase family.</text>
</comment>
<keyword evidence="2" id="KW-0378">Hydrolase</keyword>
<dbReference type="InterPro" id="IPR050738">
    <property type="entry name" value="Sulfatase"/>
</dbReference>
<dbReference type="RefSeq" id="WP_316026345.1">
    <property type="nucleotide sequence ID" value="NZ_JAWDIO010000002.1"/>
</dbReference>
<dbReference type="EMBL" id="JAWDIO010000002">
    <property type="protein sequence ID" value="MDU0354766.1"/>
    <property type="molecule type" value="Genomic_DNA"/>
</dbReference>
<organism evidence="5 6">
    <name type="scientific">Paraglaciecola aquimarina</name>
    <dbReference type="NCBI Taxonomy" id="1235557"/>
    <lineage>
        <taxon>Bacteria</taxon>
        <taxon>Pseudomonadati</taxon>
        <taxon>Pseudomonadota</taxon>
        <taxon>Gammaproteobacteria</taxon>
        <taxon>Alteromonadales</taxon>
        <taxon>Alteromonadaceae</taxon>
        <taxon>Paraglaciecola</taxon>
    </lineage>
</organism>
<dbReference type="SUPFAM" id="SSF53649">
    <property type="entry name" value="Alkaline phosphatase-like"/>
    <property type="match status" value="1"/>
</dbReference>
<protein>
    <submittedName>
        <fullName evidence="5">Sulfatase-like hydrolase/transferase</fullName>
    </submittedName>
</protein>
<dbReference type="PANTHER" id="PTHR42693:SF53">
    <property type="entry name" value="ENDO-4-O-SULFATASE"/>
    <property type="match status" value="1"/>
</dbReference>
<dbReference type="Gene3D" id="3.40.720.10">
    <property type="entry name" value="Alkaline Phosphatase, subunit A"/>
    <property type="match status" value="1"/>
</dbReference>
<keyword evidence="6" id="KW-1185">Reference proteome</keyword>
<accession>A0ABU3SXM4</accession>
<evidence type="ECO:0000256" key="3">
    <source>
        <dbReference type="SAM" id="SignalP"/>
    </source>
</evidence>
<sequence length="249" mass="28837">MFYRLITIFISLFLFSNAIATELQNKPNFVWLVSEDSGREYFNLYDKQGAKTPNIERLAKHGLIFENALSNAPVCSVARSTLATGAYASRIGVQYHRAWQYADLPKGLIPISKMLMDDGYYVANNYKTDYNFNGTQTFWHETGKKASWKKRQKNQPFFFMKTFEVSHSSSLHFPAEYVDTKDTYHDPELIDLPPYYPDTKTFRYTYARYLDKIKEMDRQLGQVVDELAADGLLENTFIFFFGDHGGPLP</sequence>
<comment type="caution">
    <text evidence="5">The sequence shown here is derived from an EMBL/GenBank/DDBJ whole genome shotgun (WGS) entry which is preliminary data.</text>
</comment>